<dbReference type="EMBL" id="JBFNQN010000005">
    <property type="protein sequence ID" value="MEW9264911.1"/>
    <property type="molecule type" value="Genomic_DNA"/>
</dbReference>
<reference evidence="1 2" key="1">
    <citation type="submission" date="2024-07" db="EMBL/GenBank/DDBJ databases">
        <authorList>
            <person name="Thanompreechachai J."/>
            <person name="Duangmal K."/>
        </authorList>
    </citation>
    <scope>NUCLEOTIDE SEQUENCE [LARGE SCALE GENOMIC DNA]</scope>
    <source>
        <strain evidence="1 2">KCTC 19886</strain>
    </source>
</reference>
<proteinExistence type="predicted"/>
<evidence type="ECO:0000313" key="1">
    <source>
        <dbReference type="EMBL" id="MEW9264911.1"/>
    </source>
</evidence>
<protein>
    <recommendedName>
        <fullName evidence="3">DUF559 domain-containing protein</fullName>
    </recommendedName>
</protein>
<evidence type="ECO:0000313" key="2">
    <source>
        <dbReference type="Proteomes" id="UP001555826"/>
    </source>
</evidence>
<dbReference type="Proteomes" id="UP001555826">
    <property type="component" value="Unassembled WGS sequence"/>
</dbReference>
<organism evidence="1 2">
    <name type="scientific">Kineococcus endophyticus</name>
    <dbReference type="NCBI Taxonomy" id="1181883"/>
    <lineage>
        <taxon>Bacteria</taxon>
        <taxon>Bacillati</taxon>
        <taxon>Actinomycetota</taxon>
        <taxon>Actinomycetes</taxon>
        <taxon>Kineosporiales</taxon>
        <taxon>Kineosporiaceae</taxon>
        <taxon>Kineococcus</taxon>
    </lineage>
</organism>
<dbReference type="RefSeq" id="WP_367637747.1">
    <property type="nucleotide sequence ID" value="NZ_JBFNQN010000005.1"/>
</dbReference>
<accession>A0ABV3P5K4</accession>
<name>A0ABV3P5K4_9ACTN</name>
<gene>
    <name evidence="1" type="ORF">AB1207_09145</name>
</gene>
<evidence type="ECO:0008006" key="3">
    <source>
        <dbReference type="Google" id="ProtNLM"/>
    </source>
</evidence>
<keyword evidence="2" id="KW-1185">Reference proteome</keyword>
<sequence>MPRRREYDRASIDDLFRANHGVVKRSDLLVAGMPNPTITRWCGVRGRWQRVLPGVVLGHRGTPTTTERRRAALVYAGRGARISGVHALDLHAALTAPLTPGEKVFVVVPQDRHRTSADFCVVERSERDPGRTERQGFPVTSAARACADAVRGHDLSADDVRELMSSVLRHERCSLRQLEREVLGGPTQRSGPARAALQELGAGVRSAAEAKAFHLVSSSDLPQPLWNRPVVVGGRWLGEADAFWPDLGVVLEIDSMLWHLGARALRRTQAKARRYAAAGLTLITIAPSDLLADPRGFLETLRSALAIATARRIG</sequence>
<comment type="caution">
    <text evidence="1">The sequence shown here is derived from an EMBL/GenBank/DDBJ whole genome shotgun (WGS) entry which is preliminary data.</text>
</comment>